<comment type="caution">
    <text evidence="1">The sequence shown here is derived from an EMBL/GenBank/DDBJ whole genome shotgun (WGS) entry which is preliminary data.</text>
</comment>
<sequence>LFPISCINRIQLHVASTIVEALRSLGDFVISKQPVRLHRARALKEHFPSQFRAVAADYFSEKVVCCCRDVNAHGFPVALHPCSGVDRVPE</sequence>
<feature type="non-terminal residue" evidence="1">
    <location>
        <position position="1"/>
    </location>
</feature>
<dbReference type="AlphaFoldDB" id="A0AAV5TE16"/>
<proteinExistence type="predicted"/>
<protein>
    <submittedName>
        <fullName evidence="1">Uncharacterized protein</fullName>
    </submittedName>
</protein>
<evidence type="ECO:0000313" key="1">
    <source>
        <dbReference type="EMBL" id="GMS93520.1"/>
    </source>
</evidence>
<dbReference type="Proteomes" id="UP001432027">
    <property type="component" value="Unassembled WGS sequence"/>
</dbReference>
<dbReference type="EMBL" id="BTSX01000004">
    <property type="protein sequence ID" value="GMS93520.1"/>
    <property type="molecule type" value="Genomic_DNA"/>
</dbReference>
<gene>
    <name evidence="1" type="ORF">PENTCL1PPCAC_15695</name>
</gene>
<accession>A0AAV5TE16</accession>
<name>A0AAV5TE16_9BILA</name>
<evidence type="ECO:0000313" key="2">
    <source>
        <dbReference type="Proteomes" id="UP001432027"/>
    </source>
</evidence>
<reference evidence="1" key="1">
    <citation type="submission" date="2023-10" db="EMBL/GenBank/DDBJ databases">
        <title>Genome assembly of Pristionchus species.</title>
        <authorList>
            <person name="Yoshida K."/>
            <person name="Sommer R.J."/>
        </authorList>
    </citation>
    <scope>NUCLEOTIDE SEQUENCE</scope>
    <source>
        <strain evidence="1">RS0144</strain>
    </source>
</reference>
<keyword evidence="2" id="KW-1185">Reference proteome</keyword>
<organism evidence="1 2">
    <name type="scientific">Pristionchus entomophagus</name>
    <dbReference type="NCBI Taxonomy" id="358040"/>
    <lineage>
        <taxon>Eukaryota</taxon>
        <taxon>Metazoa</taxon>
        <taxon>Ecdysozoa</taxon>
        <taxon>Nematoda</taxon>
        <taxon>Chromadorea</taxon>
        <taxon>Rhabditida</taxon>
        <taxon>Rhabditina</taxon>
        <taxon>Diplogasteromorpha</taxon>
        <taxon>Diplogasteroidea</taxon>
        <taxon>Neodiplogasteridae</taxon>
        <taxon>Pristionchus</taxon>
    </lineage>
</organism>